<name>A0A2M4CCH0_9DIPT</name>
<organism evidence="3">
    <name type="scientific">Anopheles marajoara</name>
    <dbReference type="NCBI Taxonomy" id="58244"/>
    <lineage>
        <taxon>Eukaryota</taxon>
        <taxon>Metazoa</taxon>
        <taxon>Ecdysozoa</taxon>
        <taxon>Arthropoda</taxon>
        <taxon>Hexapoda</taxon>
        <taxon>Insecta</taxon>
        <taxon>Pterygota</taxon>
        <taxon>Neoptera</taxon>
        <taxon>Endopterygota</taxon>
        <taxon>Diptera</taxon>
        <taxon>Nematocera</taxon>
        <taxon>Culicoidea</taxon>
        <taxon>Culicidae</taxon>
        <taxon>Anophelinae</taxon>
        <taxon>Anopheles</taxon>
    </lineage>
</organism>
<feature type="region of interest" description="Disordered" evidence="1">
    <location>
        <begin position="18"/>
        <end position="46"/>
    </location>
</feature>
<dbReference type="EMBL" id="GGFJ01013873">
    <property type="protein sequence ID" value="MBW63014.1"/>
    <property type="molecule type" value="Transcribed_RNA"/>
</dbReference>
<evidence type="ECO:0000313" key="3">
    <source>
        <dbReference type="EMBL" id="MBW63014.1"/>
    </source>
</evidence>
<feature type="signal peptide" evidence="2">
    <location>
        <begin position="1"/>
        <end position="23"/>
    </location>
</feature>
<proteinExistence type="predicted"/>
<reference evidence="3" key="1">
    <citation type="submission" date="2018-01" db="EMBL/GenBank/DDBJ databases">
        <title>An insight into the sialome of Amazonian anophelines.</title>
        <authorList>
            <person name="Ribeiro J.M."/>
            <person name="Scarpassa V."/>
            <person name="Calvo E."/>
        </authorList>
    </citation>
    <scope>NUCLEOTIDE SEQUENCE</scope>
    <source>
        <tissue evidence="3">Salivary glands</tissue>
    </source>
</reference>
<keyword evidence="2" id="KW-0732">Signal</keyword>
<accession>A0A2M4CCH0</accession>
<sequence>MWSIHYALKFMAAAAAVASGGDGDSDGSDKKPFPSQAKENVHVDSSDGLCQALRKTTQNRTKPPKTPYRWMECICV</sequence>
<dbReference type="AlphaFoldDB" id="A0A2M4CCH0"/>
<protein>
    <submittedName>
        <fullName evidence="3">Putative secreted protein</fullName>
    </submittedName>
</protein>
<evidence type="ECO:0000256" key="1">
    <source>
        <dbReference type="SAM" id="MobiDB-lite"/>
    </source>
</evidence>
<feature type="chain" id="PRO_5014701668" evidence="2">
    <location>
        <begin position="24"/>
        <end position="76"/>
    </location>
</feature>
<evidence type="ECO:0000256" key="2">
    <source>
        <dbReference type="SAM" id="SignalP"/>
    </source>
</evidence>